<dbReference type="InterPro" id="IPR013216">
    <property type="entry name" value="Methyltransf_11"/>
</dbReference>
<evidence type="ECO:0000259" key="1">
    <source>
        <dbReference type="Pfam" id="PF08241"/>
    </source>
</evidence>
<keyword evidence="2" id="KW-0489">Methyltransferase</keyword>
<proteinExistence type="predicted"/>
<dbReference type="RefSeq" id="WP_418159267.1">
    <property type="nucleotide sequence ID" value="NZ_JBBLZC010000008.1"/>
</dbReference>
<dbReference type="GO" id="GO:0008168">
    <property type="term" value="F:methyltransferase activity"/>
    <property type="evidence" value="ECO:0007669"/>
    <property type="project" value="UniProtKB-KW"/>
</dbReference>
<evidence type="ECO:0000313" key="2">
    <source>
        <dbReference type="EMBL" id="MEK0083417.1"/>
    </source>
</evidence>
<accession>A0ABU8XTW9</accession>
<reference evidence="2 3" key="1">
    <citation type="submission" date="2024-01" db="EMBL/GenBank/DDBJ databases">
        <title>Multi-omics insights into the function and evolution of sodium benzoate biodegradation pathways in Benzoatithermus flavus gen. nov., sp. nov. from hot spring.</title>
        <authorList>
            <person name="Hu C.-J."/>
            <person name="Li W.-J."/>
        </authorList>
    </citation>
    <scope>NUCLEOTIDE SEQUENCE [LARGE SCALE GENOMIC DNA]</scope>
    <source>
        <strain evidence="2 3">SYSU G07066</strain>
    </source>
</reference>
<name>A0ABU8XTW9_9PROT</name>
<dbReference type="Gene3D" id="3.40.50.150">
    <property type="entry name" value="Vaccinia Virus protein VP39"/>
    <property type="match status" value="1"/>
</dbReference>
<dbReference type="GO" id="GO:0032259">
    <property type="term" value="P:methylation"/>
    <property type="evidence" value="ECO:0007669"/>
    <property type="project" value="UniProtKB-KW"/>
</dbReference>
<dbReference type="Proteomes" id="UP001375743">
    <property type="component" value="Unassembled WGS sequence"/>
</dbReference>
<dbReference type="SUPFAM" id="SSF53335">
    <property type="entry name" value="S-adenosyl-L-methionine-dependent methyltransferases"/>
    <property type="match status" value="1"/>
</dbReference>
<feature type="domain" description="Methyltransferase type 11" evidence="1">
    <location>
        <begin position="24"/>
        <end position="116"/>
    </location>
</feature>
<gene>
    <name evidence="2" type="ORF">U1T56_09665</name>
</gene>
<keyword evidence="3" id="KW-1185">Reference proteome</keyword>
<organism evidence="2 3">
    <name type="scientific">Benzoatithermus flavus</name>
    <dbReference type="NCBI Taxonomy" id="3108223"/>
    <lineage>
        <taxon>Bacteria</taxon>
        <taxon>Pseudomonadati</taxon>
        <taxon>Pseudomonadota</taxon>
        <taxon>Alphaproteobacteria</taxon>
        <taxon>Geminicoccales</taxon>
        <taxon>Geminicoccaceae</taxon>
        <taxon>Benzoatithermus</taxon>
    </lineage>
</organism>
<dbReference type="EMBL" id="JBBLZC010000008">
    <property type="protein sequence ID" value="MEK0083417.1"/>
    <property type="molecule type" value="Genomic_DNA"/>
</dbReference>
<dbReference type="InterPro" id="IPR029063">
    <property type="entry name" value="SAM-dependent_MTases_sf"/>
</dbReference>
<sequence>MPLPVRRHTDVLRETTAFRGRRALEAGCGAGRLLAWLAREGAAPIGLDPDPAQLARARAEAPAVPLVAGVGEALPFASGSLDLVLYFNSLHHVPLARQWQALVEAARVLASGGELLVVEPLPEGDYFALLQPLEDETEARREAFRALHAAGASGLRLVQEGCYDTRIAEPSWAATRARFLTANPARAEALAQVEPELERLFASLGEPTPDGGRAFSQPMRFDLLRRLP</sequence>
<keyword evidence="2" id="KW-0808">Transferase</keyword>
<dbReference type="InterPro" id="IPR050508">
    <property type="entry name" value="Methyltransf_Superfamily"/>
</dbReference>
<dbReference type="CDD" id="cd02440">
    <property type="entry name" value="AdoMet_MTases"/>
    <property type="match status" value="1"/>
</dbReference>
<protein>
    <submittedName>
        <fullName evidence="2">Class I SAM-dependent methyltransferase</fullName>
    </submittedName>
</protein>
<comment type="caution">
    <text evidence="2">The sequence shown here is derived from an EMBL/GenBank/DDBJ whole genome shotgun (WGS) entry which is preliminary data.</text>
</comment>
<dbReference type="Pfam" id="PF08241">
    <property type="entry name" value="Methyltransf_11"/>
    <property type="match status" value="1"/>
</dbReference>
<dbReference type="PANTHER" id="PTHR42912">
    <property type="entry name" value="METHYLTRANSFERASE"/>
    <property type="match status" value="1"/>
</dbReference>
<evidence type="ECO:0000313" key="3">
    <source>
        <dbReference type="Proteomes" id="UP001375743"/>
    </source>
</evidence>